<organism evidence="2">
    <name type="scientific">marine metagenome</name>
    <dbReference type="NCBI Taxonomy" id="408172"/>
    <lineage>
        <taxon>unclassified sequences</taxon>
        <taxon>metagenomes</taxon>
        <taxon>ecological metagenomes</taxon>
    </lineage>
</organism>
<evidence type="ECO:0000313" key="2">
    <source>
        <dbReference type="EMBL" id="SVA29578.1"/>
    </source>
</evidence>
<gene>
    <name evidence="2" type="ORF">METZ01_LOCUS82432</name>
</gene>
<dbReference type="EMBL" id="UINC01006777">
    <property type="protein sequence ID" value="SVA29578.1"/>
    <property type="molecule type" value="Genomic_DNA"/>
</dbReference>
<accession>A0A381UPK9</accession>
<dbReference type="GO" id="GO:0072344">
    <property type="term" value="P:rescue of stalled ribosome"/>
    <property type="evidence" value="ECO:0007669"/>
    <property type="project" value="TreeGrafter"/>
</dbReference>
<dbReference type="GO" id="GO:0000049">
    <property type="term" value="F:tRNA binding"/>
    <property type="evidence" value="ECO:0007669"/>
    <property type="project" value="TreeGrafter"/>
</dbReference>
<reference evidence="2" key="1">
    <citation type="submission" date="2018-05" db="EMBL/GenBank/DDBJ databases">
        <authorList>
            <person name="Lanie J.A."/>
            <person name="Ng W.-L."/>
            <person name="Kazmierczak K.M."/>
            <person name="Andrzejewski T.M."/>
            <person name="Davidsen T.M."/>
            <person name="Wayne K.J."/>
            <person name="Tettelin H."/>
            <person name="Glass J.I."/>
            <person name="Rusch D."/>
            <person name="Podicherti R."/>
            <person name="Tsui H.-C.T."/>
            <person name="Winkler M.E."/>
        </authorList>
    </citation>
    <scope>NUCLEOTIDE SEQUENCE</scope>
</reference>
<dbReference type="InterPro" id="IPR051608">
    <property type="entry name" value="RQC_Subunit_NEMF"/>
</dbReference>
<name>A0A381UPK9_9ZZZZ</name>
<dbReference type="Pfam" id="PF05670">
    <property type="entry name" value="NFACT-R_1"/>
    <property type="match status" value="1"/>
</dbReference>
<dbReference type="Pfam" id="PF05833">
    <property type="entry name" value="NFACT_N"/>
    <property type="match status" value="1"/>
</dbReference>
<dbReference type="PANTHER" id="PTHR15239">
    <property type="entry name" value="NUCLEAR EXPORT MEDIATOR FACTOR NEMF"/>
    <property type="match status" value="1"/>
</dbReference>
<dbReference type="PANTHER" id="PTHR15239:SF6">
    <property type="entry name" value="RIBOSOME QUALITY CONTROL COMPLEX SUBUNIT NEMF"/>
    <property type="match status" value="1"/>
</dbReference>
<dbReference type="Gene3D" id="2.30.310.10">
    <property type="entry name" value="ibrinogen binding protein from staphylococcus aureus domain"/>
    <property type="match status" value="1"/>
</dbReference>
<proteinExistence type="predicted"/>
<dbReference type="InterPro" id="IPR008532">
    <property type="entry name" value="NFACT_RNA-bd"/>
</dbReference>
<dbReference type="AlphaFoldDB" id="A0A381UPK9"/>
<evidence type="ECO:0000259" key="1">
    <source>
        <dbReference type="Pfam" id="PF05670"/>
    </source>
</evidence>
<dbReference type="GO" id="GO:1990112">
    <property type="term" value="C:RQC complex"/>
    <property type="evidence" value="ECO:0007669"/>
    <property type="project" value="TreeGrafter"/>
</dbReference>
<feature type="domain" description="NFACT RNA-binding" evidence="1">
    <location>
        <begin position="340"/>
        <end position="449"/>
    </location>
</feature>
<sequence>LVVDLSGWAYVTKESISTESNQGVFVNAVRKTIKKSRLESISQLNGDRIICLEFIRGDESHTLIFEMFHKGNAILCSDKKIKTVMRQQKFRHRSLKPGLEYQAPPGFNPFESDFSKFSDVISGSERPIGASLTINCNLGGEISNLVCHRLEIDVSTKVEQSKFQSIYDQVQAILSDKIAPSIFLDDEGKNFTVSSLNLSHLKQGPQFDTFGEAIETYLNSREEPVVVVKEDIRIIRQKEAIENYLSKAEKMREKGNLIFSNVGLVRKAVKNERDTILIENKEIKIDIFKSPEANASEYFDKAKEMERKAKRTREILDTKPLKKPRRRKIKAENLEWFENYRWFISSEGEVAIGGKDATTNERAVKKYLKNMDRYAHADVHGAPSVVVKNNGAPPSSDSMLEACHFSLAYSKAWAARVSSGHSFWVESDKVSKTPNTGEFLAKGSFVIRGKRNWNKNLELKLAIGLIDYNGVEKLMGGPVMALENQSKKYAVFKPGFTDRKQLSKILSNIFERDISEIEKLLPNGGFELVKSSGIDIKLE</sequence>
<protein>
    <recommendedName>
        <fullName evidence="1">NFACT RNA-binding domain-containing protein</fullName>
    </recommendedName>
</protein>
<feature type="non-terminal residue" evidence="2">
    <location>
        <position position="1"/>
    </location>
</feature>
<dbReference type="GO" id="GO:0043023">
    <property type="term" value="F:ribosomal large subunit binding"/>
    <property type="evidence" value="ECO:0007669"/>
    <property type="project" value="TreeGrafter"/>
</dbReference>